<gene>
    <name evidence="1" type="ORF">K0T92_00155</name>
</gene>
<reference evidence="1 2" key="1">
    <citation type="submission" date="2021-07" db="EMBL/GenBank/DDBJ databases">
        <title>Paenibacillus radiodurans sp. nov., isolated from the southeastern edge of Tengger Desert.</title>
        <authorList>
            <person name="Zhang G."/>
        </authorList>
    </citation>
    <scope>NUCLEOTIDE SEQUENCE [LARGE SCALE GENOMIC DNA]</scope>
    <source>
        <strain evidence="1 2">DT7-4</strain>
    </source>
</reference>
<dbReference type="RefSeq" id="WP_219870402.1">
    <property type="nucleotide sequence ID" value="NZ_JAHZIJ010000001.1"/>
</dbReference>
<keyword evidence="2" id="KW-1185">Reference proteome</keyword>
<name>A0ABS7CZU6_9BACL</name>
<sequence>MNGHFSGTLTRGSSSGHHAAGQRAAPIAAELCAEGLWIYRAQVWQYDIMVNQ</sequence>
<evidence type="ECO:0000313" key="1">
    <source>
        <dbReference type="EMBL" id="MBW7473147.1"/>
    </source>
</evidence>
<dbReference type="Proteomes" id="UP000812277">
    <property type="component" value="Unassembled WGS sequence"/>
</dbReference>
<accession>A0ABS7CZU6</accession>
<proteinExistence type="predicted"/>
<dbReference type="EMBL" id="JAHZIJ010000001">
    <property type="protein sequence ID" value="MBW7473147.1"/>
    <property type="molecule type" value="Genomic_DNA"/>
</dbReference>
<comment type="caution">
    <text evidence="1">The sequence shown here is derived from an EMBL/GenBank/DDBJ whole genome shotgun (WGS) entry which is preliminary data.</text>
</comment>
<protein>
    <submittedName>
        <fullName evidence="1">Uncharacterized protein</fullName>
    </submittedName>
</protein>
<organism evidence="1 2">
    <name type="scientific">Paenibacillus oenotherae</name>
    <dbReference type="NCBI Taxonomy" id="1435645"/>
    <lineage>
        <taxon>Bacteria</taxon>
        <taxon>Bacillati</taxon>
        <taxon>Bacillota</taxon>
        <taxon>Bacilli</taxon>
        <taxon>Bacillales</taxon>
        <taxon>Paenibacillaceae</taxon>
        <taxon>Paenibacillus</taxon>
    </lineage>
</organism>
<evidence type="ECO:0000313" key="2">
    <source>
        <dbReference type="Proteomes" id="UP000812277"/>
    </source>
</evidence>